<dbReference type="InterPro" id="IPR011024">
    <property type="entry name" value="G_crystallin-like"/>
</dbReference>
<dbReference type="Pfam" id="PF08964">
    <property type="entry name" value="Crystall_3"/>
    <property type="match status" value="1"/>
</dbReference>
<dbReference type="Proteomes" id="UP001236569">
    <property type="component" value="Unassembled WGS sequence"/>
</dbReference>
<protein>
    <submittedName>
        <fullName evidence="4">Beta/gamma crystallin-related protein</fullName>
    </submittedName>
</protein>
<evidence type="ECO:0000259" key="3">
    <source>
        <dbReference type="SMART" id="SM00247"/>
    </source>
</evidence>
<sequence length="167" mass="18644">MSAQVSLYKSNNYTGEKLEISSSWEASSNKAWNDNINSIKIPKGYRVTIYEHYAGIEGMSLELTSDWVADSKWKNKISNIKVIAPIQLFTSKNFTGNQLSITTNWSAASNMAWNDKINSIKVPKGYKIIIYENGPTNGKSLELTSDWVADGDWTNKISNINVVASPK</sequence>
<evidence type="ECO:0000313" key="4">
    <source>
        <dbReference type="EMBL" id="MDI9866346.1"/>
    </source>
</evidence>
<evidence type="ECO:0000256" key="1">
    <source>
        <dbReference type="ARBA" id="ARBA00009646"/>
    </source>
</evidence>
<dbReference type="RefSeq" id="WP_283325253.1">
    <property type="nucleotide sequence ID" value="NZ_JASHIC010000001.1"/>
</dbReference>
<reference evidence="4 5" key="1">
    <citation type="submission" date="2023-05" db="EMBL/GenBank/DDBJ databases">
        <title>Novel species of genus Flectobacillus isolated from stream in China.</title>
        <authorList>
            <person name="Lu H."/>
        </authorList>
    </citation>
    <scope>NUCLEOTIDE SEQUENCE [LARGE SCALE GENOMIC DNA]</scope>
    <source>
        <strain evidence="4 5">DC10W</strain>
    </source>
</reference>
<keyword evidence="5" id="KW-1185">Reference proteome</keyword>
<dbReference type="InterPro" id="IPR015059">
    <property type="entry name" value="Ca_cell_adhesion_N_dom"/>
</dbReference>
<dbReference type="InterPro" id="IPR001064">
    <property type="entry name" value="Beta/gamma_crystallin"/>
</dbReference>
<feature type="domain" description="Beta/gamma crystallin 'Greek key'" evidence="3">
    <location>
        <begin position="4"/>
        <end position="83"/>
    </location>
</feature>
<gene>
    <name evidence="4" type="ORF">QM480_18545</name>
</gene>
<dbReference type="Gene3D" id="2.60.20.10">
    <property type="entry name" value="Crystallins"/>
    <property type="match status" value="2"/>
</dbReference>
<proteinExistence type="inferred from homology"/>
<organism evidence="4 5">
    <name type="scientific">Flectobacillus longus</name>
    <dbReference type="NCBI Taxonomy" id="2984207"/>
    <lineage>
        <taxon>Bacteria</taxon>
        <taxon>Pseudomonadati</taxon>
        <taxon>Bacteroidota</taxon>
        <taxon>Cytophagia</taxon>
        <taxon>Cytophagales</taxon>
        <taxon>Flectobacillaceae</taxon>
        <taxon>Flectobacillus</taxon>
    </lineage>
</organism>
<name>A0ABT6YRZ0_9BACT</name>
<evidence type="ECO:0000313" key="5">
    <source>
        <dbReference type="Proteomes" id="UP001236569"/>
    </source>
</evidence>
<dbReference type="SMART" id="SM00247">
    <property type="entry name" value="XTALbg"/>
    <property type="match status" value="2"/>
</dbReference>
<accession>A0ABT6YRZ0</accession>
<comment type="similarity">
    <text evidence="1">Belongs to the beta/gamma-crystallin family.</text>
</comment>
<evidence type="ECO:0000256" key="2">
    <source>
        <dbReference type="ARBA" id="ARBA00022737"/>
    </source>
</evidence>
<keyword evidence="2" id="KW-0677">Repeat</keyword>
<feature type="domain" description="Beta/gamma crystallin 'Greek key'" evidence="3">
    <location>
        <begin position="85"/>
        <end position="163"/>
    </location>
</feature>
<comment type="caution">
    <text evidence="4">The sequence shown here is derived from an EMBL/GenBank/DDBJ whole genome shotgun (WGS) entry which is preliminary data.</text>
</comment>
<dbReference type="SUPFAM" id="SSF49695">
    <property type="entry name" value="gamma-Crystallin-like"/>
    <property type="match status" value="2"/>
</dbReference>
<dbReference type="EMBL" id="JASHID010000016">
    <property type="protein sequence ID" value="MDI9866346.1"/>
    <property type="molecule type" value="Genomic_DNA"/>
</dbReference>